<dbReference type="Proteomes" id="UP000054383">
    <property type="component" value="Unassembled WGS sequence"/>
</dbReference>
<organism evidence="1 2">
    <name type="scientific">Talaromyces islandicus</name>
    <name type="common">Penicillium islandicum</name>
    <dbReference type="NCBI Taxonomy" id="28573"/>
    <lineage>
        <taxon>Eukaryota</taxon>
        <taxon>Fungi</taxon>
        <taxon>Dikarya</taxon>
        <taxon>Ascomycota</taxon>
        <taxon>Pezizomycotina</taxon>
        <taxon>Eurotiomycetes</taxon>
        <taxon>Eurotiomycetidae</taxon>
        <taxon>Eurotiales</taxon>
        <taxon>Trichocomaceae</taxon>
        <taxon>Talaromyces</taxon>
        <taxon>Talaromyces sect. Islandici</taxon>
    </lineage>
</organism>
<name>A0A0U1LVE4_TALIS</name>
<evidence type="ECO:0000313" key="1">
    <source>
        <dbReference type="EMBL" id="CRG87373.1"/>
    </source>
</evidence>
<gene>
    <name evidence="1" type="ORF">PISL3812_04390</name>
</gene>
<sequence length="395" mass="44556">MSMIKYFDTPHIVRFGMTNDDPATSETQFWRNGVHFLIQVDHADVRGTDFEQKWIPLLNPEPMSARLERWGELCDLEISQSLALLQELAPNRPHWNTLYDYLHVDSYTLRLSGSPGQDVSPHVVQGPTSTCAYEMETVAWETFTFPGDLPVYDSRVIISLDHEQNLKSPPQKTRLPDGKVAFFLPCQVLVRQLVGSACIDENESHQSIASYLLIHSLQIPHDSSRASVPKVLGIVSDSGHSATNTQAEGEKQVAGILLEWIDGFYLLNAGSKENRHVAMGSETNQARWREQIMGIVRELHRRGVSALGLEISPFSVMIDRNDGHAWLTGFVDCKVSEDHNVSEPESESEAKQVRDVFDQWLRAEVEHWTSDSAEPARIDVLKRWWAIAEGSELTA</sequence>
<accession>A0A0U1LVE4</accession>
<keyword evidence="2" id="KW-1185">Reference proteome</keyword>
<protein>
    <recommendedName>
        <fullName evidence="3">Protein kinase domain-containing protein</fullName>
    </recommendedName>
</protein>
<dbReference type="OrthoDB" id="4062651at2759"/>
<dbReference type="OMA" id="PAGRNWV"/>
<proteinExistence type="predicted"/>
<evidence type="ECO:0008006" key="3">
    <source>
        <dbReference type="Google" id="ProtNLM"/>
    </source>
</evidence>
<evidence type="ECO:0000313" key="2">
    <source>
        <dbReference type="Proteomes" id="UP000054383"/>
    </source>
</evidence>
<dbReference type="EMBL" id="CVMT01000003">
    <property type="protein sequence ID" value="CRG87373.1"/>
    <property type="molecule type" value="Genomic_DNA"/>
</dbReference>
<reference evidence="1 2" key="1">
    <citation type="submission" date="2015-04" db="EMBL/GenBank/DDBJ databases">
        <authorList>
            <person name="Syromyatnikov M.Y."/>
            <person name="Popov V.N."/>
        </authorList>
    </citation>
    <scope>NUCLEOTIDE SEQUENCE [LARGE SCALE GENOMIC DNA]</scope>
    <source>
        <strain evidence="1">WF-38-12</strain>
    </source>
</reference>
<dbReference type="AlphaFoldDB" id="A0A0U1LVE4"/>